<keyword evidence="2" id="KW-0808">Transferase</keyword>
<dbReference type="Proteomes" id="UP000237968">
    <property type="component" value="Unassembled WGS sequence"/>
</dbReference>
<dbReference type="InterPro" id="IPR044855">
    <property type="entry name" value="CoA-Trfase_III_dom3_sf"/>
</dbReference>
<dbReference type="InterPro" id="IPR003673">
    <property type="entry name" value="CoA-Trfase_fam_III"/>
</dbReference>
<reference evidence="2 3" key="1">
    <citation type="submission" date="2018-03" db="EMBL/GenBank/DDBJ databases">
        <title>Draft Genome Sequences of the Obligatory Marine Myxobacteria Enhygromyxa salina SWB005.</title>
        <authorList>
            <person name="Poehlein A."/>
            <person name="Moghaddam J.A."/>
            <person name="Harms H."/>
            <person name="Alanjari M."/>
            <person name="Koenig G.M."/>
            <person name="Daniel R."/>
            <person name="Schaeberle T.F."/>
        </authorList>
    </citation>
    <scope>NUCLEOTIDE SEQUENCE [LARGE SCALE GENOMIC DNA]</scope>
    <source>
        <strain evidence="2 3">SWB005</strain>
    </source>
</reference>
<organism evidence="2 3">
    <name type="scientific">Enhygromyxa salina</name>
    <dbReference type="NCBI Taxonomy" id="215803"/>
    <lineage>
        <taxon>Bacteria</taxon>
        <taxon>Pseudomonadati</taxon>
        <taxon>Myxococcota</taxon>
        <taxon>Polyangia</taxon>
        <taxon>Nannocystales</taxon>
        <taxon>Nannocystaceae</taxon>
        <taxon>Enhygromyxa</taxon>
    </lineage>
</organism>
<evidence type="ECO:0000313" key="3">
    <source>
        <dbReference type="Proteomes" id="UP000237968"/>
    </source>
</evidence>
<dbReference type="Pfam" id="PF02515">
    <property type="entry name" value="CoA_transf_3"/>
    <property type="match status" value="1"/>
</dbReference>
<protein>
    <submittedName>
        <fullName evidence="2">Formyl-coenzyme A transferase</fullName>
        <ecNumber evidence="2">2.8.3.16</ecNumber>
    </submittedName>
</protein>
<dbReference type="SUPFAM" id="SSF89796">
    <property type="entry name" value="CoA-transferase family III (CaiB/BaiF)"/>
    <property type="match status" value="1"/>
</dbReference>
<gene>
    <name evidence="2" type="primary">frc</name>
    <name evidence="2" type="ORF">ENSA5_11540</name>
</gene>
<dbReference type="Gene3D" id="3.30.1540.10">
    <property type="entry name" value="formyl-coa transferase, domain 3"/>
    <property type="match status" value="1"/>
</dbReference>
<dbReference type="InterPro" id="IPR050509">
    <property type="entry name" value="CoA-transferase_III"/>
</dbReference>
<sequence>MNEPSGALSDMLVVDCSRMLPGAVLARNLLDLGARLIKVEDPRVGDLMRYAPPLVDGVGVGFCVYYRGAESLRLNLRTPEGIARLRKLLSHADVLLDSFRPGTLERWGLDFGKLQRECPRLVSCSLPGFADDDRRVAHDLNAAGLTGLLGQLPGSRLTHGSGDDIPRVLVADVNTGLLATSSVLAALLKRAKTGRGARIHQPLLSAPLPLVTWPWADRAAGGDGALATTLAGRVPCYRCYRCADGKLLSVGCLEPKFWQGFCRAIAKPELISAGLDLGERGRAAADAVAEHLAAQPRAEWLAMLADKDLPIAAVHDLDAARSEPILASAGLLEHTPMPGGGQLTVPGPALPSVGRTPERPAPKFGEHDDAIAREFGLEPGQTPSS</sequence>
<dbReference type="RefSeq" id="WP_106390650.1">
    <property type="nucleotide sequence ID" value="NZ_PVNK01000065.1"/>
</dbReference>
<dbReference type="InterPro" id="IPR023606">
    <property type="entry name" value="CoA-Trfase_III_dom_1_sf"/>
</dbReference>
<proteinExistence type="predicted"/>
<feature type="compositionally biased region" description="Basic and acidic residues" evidence="1">
    <location>
        <begin position="356"/>
        <end position="376"/>
    </location>
</feature>
<dbReference type="EMBL" id="PVNK01000065">
    <property type="protein sequence ID" value="PRQ04031.1"/>
    <property type="molecule type" value="Genomic_DNA"/>
</dbReference>
<dbReference type="Gene3D" id="3.40.50.10540">
    <property type="entry name" value="Crotonobetainyl-coa:carnitine coa-transferase, domain 1"/>
    <property type="match status" value="1"/>
</dbReference>
<dbReference type="PANTHER" id="PTHR48228:SF5">
    <property type="entry name" value="ALPHA-METHYLACYL-COA RACEMASE"/>
    <property type="match status" value="1"/>
</dbReference>
<keyword evidence="3" id="KW-1185">Reference proteome</keyword>
<evidence type="ECO:0000256" key="1">
    <source>
        <dbReference type="SAM" id="MobiDB-lite"/>
    </source>
</evidence>
<dbReference type="OrthoDB" id="9781472at2"/>
<dbReference type="AlphaFoldDB" id="A0A2S9YG61"/>
<accession>A0A2S9YG61</accession>
<dbReference type="EC" id="2.8.3.16" evidence="2"/>
<dbReference type="PANTHER" id="PTHR48228">
    <property type="entry name" value="SUCCINYL-COA--D-CITRAMALATE COA-TRANSFERASE"/>
    <property type="match status" value="1"/>
</dbReference>
<dbReference type="GO" id="GO:0033608">
    <property type="term" value="F:formyl-CoA transferase activity"/>
    <property type="evidence" value="ECO:0007669"/>
    <property type="project" value="UniProtKB-EC"/>
</dbReference>
<feature type="region of interest" description="Disordered" evidence="1">
    <location>
        <begin position="337"/>
        <end position="385"/>
    </location>
</feature>
<evidence type="ECO:0000313" key="2">
    <source>
        <dbReference type="EMBL" id="PRQ04031.1"/>
    </source>
</evidence>
<name>A0A2S9YG61_9BACT</name>
<comment type="caution">
    <text evidence="2">The sequence shown here is derived from an EMBL/GenBank/DDBJ whole genome shotgun (WGS) entry which is preliminary data.</text>
</comment>